<protein>
    <submittedName>
        <fullName evidence="2">DUF3530 family protein</fullName>
    </submittedName>
</protein>
<organism evidence="2 3">
    <name type="scientific">Marinomonas arenicola</name>
    <dbReference type="NCBI Taxonomy" id="569601"/>
    <lineage>
        <taxon>Bacteria</taxon>
        <taxon>Pseudomonadati</taxon>
        <taxon>Pseudomonadota</taxon>
        <taxon>Gammaproteobacteria</taxon>
        <taxon>Oceanospirillales</taxon>
        <taxon>Oceanospirillaceae</taxon>
        <taxon>Marinomonas</taxon>
    </lineage>
</organism>
<reference evidence="2 3" key="1">
    <citation type="submission" date="2024-02" db="EMBL/GenBank/DDBJ databases">
        <title>Bacteria isolated from the canopy kelp, Nereocystis luetkeana.</title>
        <authorList>
            <person name="Pfister C.A."/>
            <person name="Younker I.T."/>
            <person name="Light S.H."/>
        </authorList>
    </citation>
    <scope>NUCLEOTIDE SEQUENCE [LARGE SCALE GENOMIC DNA]</scope>
    <source>
        <strain evidence="2 3">TI.4.07</strain>
    </source>
</reference>
<dbReference type="Pfam" id="PF12048">
    <property type="entry name" value="DUF3530"/>
    <property type="match status" value="1"/>
</dbReference>
<feature type="non-terminal residue" evidence="2">
    <location>
        <position position="1"/>
    </location>
</feature>
<name>A0ABU9GC05_9GAMM</name>
<keyword evidence="3" id="KW-1185">Reference proteome</keyword>
<dbReference type="Proteomes" id="UP001379949">
    <property type="component" value="Unassembled WGS sequence"/>
</dbReference>
<feature type="region of interest" description="Disordered" evidence="1">
    <location>
        <begin position="1"/>
        <end position="28"/>
    </location>
</feature>
<gene>
    <name evidence="2" type="ORF">V6242_17810</name>
</gene>
<proteinExistence type="predicted"/>
<accession>A0ABU9GC05</accession>
<evidence type="ECO:0000313" key="2">
    <source>
        <dbReference type="EMBL" id="MEL0615002.1"/>
    </source>
</evidence>
<feature type="non-terminal residue" evidence="2">
    <location>
        <position position="79"/>
    </location>
</feature>
<dbReference type="EMBL" id="JBAKAR010000113">
    <property type="protein sequence ID" value="MEL0615002.1"/>
    <property type="molecule type" value="Genomic_DNA"/>
</dbReference>
<sequence>SIAKAAVDSPTSRPQPNSTKRVVPEPEKSRIEALEDTLKQNHLAHQINFLQAQGSPFLTLYRSSLTRDSQGCAILLESD</sequence>
<dbReference type="InterPro" id="IPR022529">
    <property type="entry name" value="DUF3530"/>
</dbReference>
<evidence type="ECO:0000256" key="1">
    <source>
        <dbReference type="SAM" id="MobiDB-lite"/>
    </source>
</evidence>
<dbReference type="RefSeq" id="WP_341568221.1">
    <property type="nucleotide sequence ID" value="NZ_JBAKAR010000113.1"/>
</dbReference>
<feature type="compositionally biased region" description="Polar residues" evidence="1">
    <location>
        <begin position="9"/>
        <end position="20"/>
    </location>
</feature>
<evidence type="ECO:0000313" key="3">
    <source>
        <dbReference type="Proteomes" id="UP001379949"/>
    </source>
</evidence>
<comment type="caution">
    <text evidence="2">The sequence shown here is derived from an EMBL/GenBank/DDBJ whole genome shotgun (WGS) entry which is preliminary data.</text>
</comment>